<organism evidence="1">
    <name type="scientific">uncultured Caudovirales phage</name>
    <dbReference type="NCBI Taxonomy" id="2100421"/>
    <lineage>
        <taxon>Viruses</taxon>
        <taxon>Duplodnaviria</taxon>
        <taxon>Heunggongvirae</taxon>
        <taxon>Uroviricota</taxon>
        <taxon>Caudoviricetes</taxon>
        <taxon>Peduoviridae</taxon>
        <taxon>Maltschvirus</taxon>
        <taxon>Maltschvirus maltsch</taxon>
    </lineage>
</organism>
<proteinExistence type="predicted"/>
<name>A0A6J5LGN2_9CAUD</name>
<sequence>MKDHIYTPATTDITIRWRKLYGYVPASEQEFYKKKWADWKAVLAKGVEDLPELRKKPRLDVLQMRKAN</sequence>
<reference evidence="1" key="1">
    <citation type="submission" date="2020-04" db="EMBL/GenBank/DDBJ databases">
        <authorList>
            <person name="Chiriac C."/>
            <person name="Salcher M."/>
            <person name="Ghai R."/>
            <person name="Kavagutti S V."/>
        </authorList>
    </citation>
    <scope>NUCLEOTIDE SEQUENCE</scope>
</reference>
<gene>
    <name evidence="1" type="ORF">UFOVP139_32</name>
</gene>
<protein>
    <submittedName>
        <fullName evidence="1">Uncharacterized protein</fullName>
    </submittedName>
</protein>
<evidence type="ECO:0000313" key="1">
    <source>
        <dbReference type="EMBL" id="CAB4132217.1"/>
    </source>
</evidence>
<accession>A0A6J5LGN2</accession>
<dbReference type="EMBL" id="LR796259">
    <property type="protein sequence ID" value="CAB4132217.1"/>
    <property type="molecule type" value="Genomic_DNA"/>
</dbReference>